<dbReference type="AlphaFoldDB" id="A0A1D1VDD0"/>
<proteinExistence type="predicted"/>
<dbReference type="Proteomes" id="UP000186922">
    <property type="component" value="Unassembled WGS sequence"/>
</dbReference>
<feature type="region of interest" description="Disordered" evidence="1">
    <location>
        <begin position="1"/>
        <end position="20"/>
    </location>
</feature>
<reference evidence="2 3" key="1">
    <citation type="journal article" date="2016" name="Nat. Commun.">
        <title>Extremotolerant tardigrade genome and improved radiotolerance of human cultured cells by tardigrade-unique protein.</title>
        <authorList>
            <person name="Hashimoto T."/>
            <person name="Horikawa D.D."/>
            <person name="Saito Y."/>
            <person name="Kuwahara H."/>
            <person name="Kozuka-Hata H."/>
            <person name="Shin-I T."/>
            <person name="Minakuchi Y."/>
            <person name="Ohishi K."/>
            <person name="Motoyama A."/>
            <person name="Aizu T."/>
            <person name="Enomoto A."/>
            <person name="Kondo K."/>
            <person name="Tanaka S."/>
            <person name="Hara Y."/>
            <person name="Koshikawa S."/>
            <person name="Sagara H."/>
            <person name="Miura T."/>
            <person name="Yokobori S."/>
            <person name="Miyagawa K."/>
            <person name="Suzuki Y."/>
            <person name="Kubo T."/>
            <person name="Oyama M."/>
            <person name="Kohara Y."/>
            <person name="Fujiyama A."/>
            <person name="Arakawa K."/>
            <person name="Katayama T."/>
            <person name="Toyoda A."/>
            <person name="Kunieda T."/>
        </authorList>
    </citation>
    <scope>NUCLEOTIDE SEQUENCE [LARGE SCALE GENOMIC DNA]</scope>
    <source>
        <strain evidence="2 3">YOKOZUNA-1</strain>
    </source>
</reference>
<dbReference type="EMBL" id="BDGG01000005">
    <property type="protein sequence ID" value="GAU99646.1"/>
    <property type="molecule type" value="Genomic_DNA"/>
</dbReference>
<comment type="caution">
    <text evidence="2">The sequence shown here is derived from an EMBL/GenBank/DDBJ whole genome shotgun (WGS) entry which is preliminary data.</text>
</comment>
<gene>
    <name evidence="2" type="primary">RvY_10614-1</name>
    <name evidence="2" type="synonym">RvY_10614.1</name>
    <name evidence="2" type="ORF">RvY_10614</name>
</gene>
<evidence type="ECO:0000256" key="1">
    <source>
        <dbReference type="SAM" id="MobiDB-lite"/>
    </source>
</evidence>
<sequence>MKKADEESITANPLRAMEPPGRDFAIRGVLRHVIAEQLKDYIPVGSGDTKSPTVGRIGVHASDATLS</sequence>
<organism evidence="2 3">
    <name type="scientific">Ramazzottius varieornatus</name>
    <name type="common">Water bear</name>
    <name type="synonym">Tardigrade</name>
    <dbReference type="NCBI Taxonomy" id="947166"/>
    <lineage>
        <taxon>Eukaryota</taxon>
        <taxon>Metazoa</taxon>
        <taxon>Ecdysozoa</taxon>
        <taxon>Tardigrada</taxon>
        <taxon>Eutardigrada</taxon>
        <taxon>Parachela</taxon>
        <taxon>Hypsibioidea</taxon>
        <taxon>Ramazzottiidae</taxon>
        <taxon>Ramazzottius</taxon>
    </lineage>
</organism>
<evidence type="ECO:0000313" key="2">
    <source>
        <dbReference type="EMBL" id="GAU99646.1"/>
    </source>
</evidence>
<accession>A0A1D1VDD0</accession>
<protein>
    <submittedName>
        <fullName evidence="2">Uncharacterized protein</fullName>
    </submittedName>
</protein>
<feature type="region of interest" description="Disordered" evidence="1">
    <location>
        <begin position="44"/>
        <end position="67"/>
    </location>
</feature>
<keyword evidence="3" id="KW-1185">Reference proteome</keyword>
<name>A0A1D1VDD0_RAMVA</name>
<evidence type="ECO:0000313" key="3">
    <source>
        <dbReference type="Proteomes" id="UP000186922"/>
    </source>
</evidence>